<evidence type="ECO:0000259" key="7">
    <source>
        <dbReference type="SMART" id="SM01168"/>
    </source>
</evidence>
<keyword evidence="6" id="KW-0539">Nucleus</keyword>
<dbReference type="Proteomes" id="UP000325945">
    <property type="component" value="Unassembled WGS sequence"/>
</dbReference>
<evidence type="ECO:0000256" key="6">
    <source>
        <dbReference type="ARBA" id="ARBA00023242"/>
    </source>
</evidence>
<dbReference type="PANTHER" id="PTHR13204">
    <property type="entry name" value="PTD012 PROTEIN"/>
    <property type="match status" value="1"/>
</dbReference>
<evidence type="ECO:0000256" key="5">
    <source>
        <dbReference type="ARBA" id="ARBA00022833"/>
    </source>
</evidence>
<gene>
    <name evidence="8" type="ORF">BDV39DRAFT_200468</name>
</gene>
<dbReference type="Pfam" id="PF08925">
    <property type="entry name" value="DUF1907"/>
    <property type="match status" value="1"/>
</dbReference>
<evidence type="ECO:0000256" key="4">
    <source>
        <dbReference type="ARBA" id="ARBA00022801"/>
    </source>
</evidence>
<keyword evidence="9" id="KW-1185">Reference proteome</keyword>
<dbReference type="GO" id="GO:0005634">
    <property type="term" value="C:nucleus"/>
    <property type="evidence" value="ECO:0007669"/>
    <property type="project" value="UniProtKB-SubCell"/>
</dbReference>
<organism evidence="8 9">
    <name type="scientific">Aspergillus sergii</name>
    <dbReference type="NCBI Taxonomy" id="1034303"/>
    <lineage>
        <taxon>Eukaryota</taxon>
        <taxon>Fungi</taxon>
        <taxon>Dikarya</taxon>
        <taxon>Ascomycota</taxon>
        <taxon>Pezizomycotina</taxon>
        <taxon>Eurotiomycetes</taxon>
        <taxon>Eurotiomycetidae</taxon>
        <taxon>Eurotiales</taxon>
        <taxon>Aspergillaceae</taxon>
        <taxon>Aspergillus</taxon>
        <taxon>Aspergillus subgen. Circumdati</taxon>
    </lineage>
</organism>
<dbReference type="AlphaFoldDB" id="A0A5N6XL53"/>
<proteinExistence type="predicted"/>
<evidence type="ECO:0000256" key="1">
    <source>
        <dbReference type="ARBA" id="ARBA00004123"/>
    </source>
</evidence>
<dbReference type="SMART" id="SM01168">
    <property type="entry name" value="DUF1907"/>
    <property type="match status" value="1"/>
</dbReference>
<keyword evidence="4" id="KW-0378">Hydrolase</keyword>
<keyword evidence="3" id="KW-0479">Metal-binding</keyword>
<dbReference type="SUPFAM" id="SSF117856">
    <property type="entry name" value="AF0104/ALDC/Ptd012-like"/>
    <property type="match status" value="1"/>
</dbReference>
<dbReference type="EMBL" id="ML741766">
    <property type="protein sequence ID" value="KAE8332320.1"/>
    <property type="molecule type" value="Genomic_DNA"/>
</dbReference>
<evidence type="ECO:0000313" key="9">
    <source>
        <dbReference type="Proteomes" id="UP000325945"/>
    </source>
</evidence>
<dbReference type="GO" id="GO:0016788">
    <property type="term" value="F:hydrolase activity, acting on ester bonds"/>
    <property type="evidence" value="ECO:0007669"/>
    <property type="project" value="TreeGrafter"/>
</dbReference>
<comment type="subcellular location">
    <subcellularLocation>
        <location evidence="1">Nucleus</location>
    </subcellularLocation>
</comment>
<evidence type="ECO:0000256" key="2">
    <source>
        <dbReference type="ARBA" id="ARBA00011245"/>
    </source>
</evidence>
<feature type="domain" description="DUF1907" evidence="7">
    <location>
        <begin position="1"/>
        <end position="132"/>
    </location>
</feature>
<dbReference type="PANTHER" id="PTHR13204:SF1">
    <property type="entry name" value="ESTER HYDROLASE C11ORF54"/>
    <property type="match status" value="1"/>
</dbReference>
<reference evidence="9" key="1">
    <citation type="submission" date="2019-04" db="EMBL/GenBank/DDBJ databases">
        <title>Friends and foes A comparative genomics studyof 23 Aspergillus species from section Flavi.</title>
        <authorList>
            <consortium name="DOE Joint Genome Institute"/>
            <person name="Kjaerbolling I."/>
            <person name="Vesth T."/>
            <person name="Frisvad J.C."/>
            <person name="Nybo J.L."/>
            <person name="Theobald S."/>
            <person name="Kildgaard S."/>
            <person name="Isbrandt T."/>
            <person name="Kuo A."/>
            <person name="Sato A."/>
            <person name="Lyhne E.K."/>
            <person name="Kogle M.E."/>
            <person name="Wiebenga A."/>
            <person name="Kun R.S."/>
            <person name="Lubbers R.J."/>
            <person name="Makela M.R."/>
            <person name="Barry K."/>
            <person name="Chovatia M."/>
            <person name="Clum A."/>
            <person name="Daum C."/>
            <person name="Haridas S."/>
            <person name="He G."/>
            <person name="LaButti K."/>
            <person name="Lipzen A."/>
            <person name="Mondo S."/>
            <person name="Riley R."/>
            <person name="Salamov A."/>
            <person name="Simmons B.A."/>
            <person name="Magnuson J.K."/>
            <person name="Henrissat B."/>
            <person name="Mortensen U.H."/>
            <person name="Larsen T.O."/>
            <person name="Devries R.P."/>
            <person name="Grigoriev I.V."/>
            <person name="Machida M."/>
            <person name="Baker S.E."/>
            <person name="Andersen M.R."/>
        </authorList>
    </citation>
    <scope>NUCLEOTIDE SEQUENCE [LARGE SCALE GENOMIC DNA]</scope>
    <source>
        <strain evidence="9">CBS 130017</strain>
    </source>
</reference>
<sequence length="139" mass="15174">MEMESEKGSLSGAGPGPFHLVGLNCELSPNLDWREGPDRVENKTRYAMIDLETYSPKVIESKSSDCALMANLYGSLGELGPVLKITARKRVGHERSFAECIQKGPSAAYGDSWVLSLGGTFDQVRKNVLPYHAGLSTRK</sequence>
<keyword evidence="5" id="KW-0862">Zinc</keyword>
<protein>
    <recommendedName>
        <fullName evidence="7">DUF1907 domain-containing protein</fullName>
    </recommendedName>
</protein>
<dbReference type="GO" id="GO:0008270">
    <property type="term" value="F:zinc ion binding"/>
    <property type="evidence" value="ECO:0007669"/>
    <property type="project" value="TreeGrafter"/>
</dbReference>
<comment type="subunit">
    <text evidence="2">Monomer.</text>
</comment>
<accession>A0A5N6XL53</accession>
<dbReference type="InterPro" id="IPR015021">
    <property type="entry name" value="C11orf54_DUF1907"/>
</dbReference>
<evidence type="ECO:0000313" key="8">
    <source>
        <dbReference type="EMBL" id="KAE8332320.1"/>
    </source>
</evidence>
<name>A0A5N6XL53_9EURO</name>
<evidence type="ECO:0000256" key="3">
    <source>
        <dbReference type="ARBA" id="ARBA00022723"/>
    </source>
</evidence>